<dbReference type="STRING" id="237018.SAMN04489723_105216"/>
<name>A0A1I0Z5P9_9BACT</name>
<dbReference type="InterPro" id="IPR009078">
    <property type="entry name" value="Ferritin-like_SF"/>
</dbReference>
<dbReference type="InterPro" id="IPR010386">
    <property type="entry name" value="tRNA-Hydrxlase_MiaE"/>
</dbReference>
<reference evidence="1 2" key="1">
    <citation type="submission" date="2016-10" db="EMBL/GenBank/DDBJ databases">
        <authorList>
            <person name="de Groot N.N."/>
        </authorList>
    </citation>
    <scope>NUCLEOTIDE SEQUENCE [LARGE SCALE GENOMIC DNA]</scope>
    <source>
        <strain evidence="1 2">DSM 23399</strain>
    </source>
</reference>
<dbReference type="PANTHER" id="PTHR42637">
    <property type="entry name" value="TRNA-(MS[2]IO[6]A)-HYDROXYLASE"/>
    <property type="match status" value="1"/>
</dbReference>
<dbReference type="SUPFAM" id="SSF47240">
    <property type="entry name" value="Ferritin-like"/>
    <property type="match status" value="1"/>
</dbReference>
<dbReference type="PIRSF" id="PIRSF020736">
    <property type="entry name" value="MiaE"/>
    <property type="match status" value="1"/>
</dbReference>
<gene>
    <name evidence="1" type="ORF">SAMN04489723_105216</name>
</gene>
<dbReference type="InterPro" id="IPR012347">
    <property type="entry name" value="Ferritin-like"/>
</dbReference>
<protein>
    <submittedName>
        <fullName evidence="1">tRNA-(Ms[2]io[6]A)-hydroxylase</fullName>
    </submittedName>
</protein>
<dbReference type="PANTHER" id="PTHR42637:SF1">
    <property type="entry name" value="TRNA 2-(METHYLSULFANYL)-N(6)-ISOPENTENYLADENOSINE(37) HYDROXYLASE"/>
    <property type="match status" value="1"/>
</dbReference>
<organism evidence="1 2">
    <name type="scientific">Algoriphagus aquimarinus</name>
    <dbReference type="NCBI Taxonomy" id="237018"/>
    <lineage>
        <taxon>Bacteria</taxon>
        <taxon>Pseudomonadati</taxon>
        <taxon>Bacteroidota</taxon>
        <taxon>Cytophagia</taxon>
        <taxon>Cytophagales</taxon>
        <taxon>Cyclobacteriaceae</taxon>
        <taxon>Algoriphagus</taxon>
    </lineage>
</organism>
<dbReference type="Proteomes" id="UP000198790">
    <property type="component" value="Unassembled WGS sequence"/>
</dbReference>
<evidence type="ECO:0000313" key="2">
    <source>
        <dbReference type="Proteomes" id="UP000198790"/>
    </source>
</evidence>
<dbReference type="EMBL" id="FOKK01000005">
    <property type="protein sequence ID" value="SFB19768.1"/>
    <property type="molecule type" value="Genomic_DNA"/>
</dbReference>
<dbReference type="Pfam" id="PF06175">
    <property type="entry name" value="MiaE"/>
    <property type="match status" value="1"/>
</dbReference>
<keyword evidence="2" id="KW-1185">Reference proteome</keyword>
<dbReference type="AlphaFoldDB" id="A0A1I0Z5P9"/>
<sequence length="204" mass="24101">MMSWEESTRQKMLHLKLPTDPRWASIAEMQLGDVLTDHAYCEQKAASSCISIIVRFNDKEEVVNTLTPIVAEEWGHFERVLEQMRKRGLKLGFVRRDEYALQLKNFSKKGGSRIQQLTEQLLMNALIEARSCERFKLLSTQLEDPELQKFYYELMVSEAGHFVTFIELAKKYEDPQVVNERWQEWLDFEAEVMRNLEVRGDRIH</sequence>
<dbReference type="GO" id="GO:0006400">
    <property type="term" value="P:tRNA modification"/>
    <property type="evidence" value="ECO:0007669"/>
    <property type="project" value="InterPro"/>
</dbReference>
<evidence type="ECO:0000313" key="1">
    <source>
        <dbReference type="EMBL" id="SFB19768.1"/>
    </source>
</evidence>
<accession>A0A1I0Z5P9</accession>
<proteinExistence type="predicted"/>
<dbReference type="Gene3D" id="1.20.1260.10">
    <property type="match status" value="1"/>
</dbReference>
<dbReference type="CDD" id="cd07910">
    <property type="entry name" value="MiaE"/>
    <property type="match status" value="1"/>
</dbReference>
<dbReference type="GO" id="GO:0045301">
    <property type="term" value="F:tRNA 2-(methylsulfanyl)-N(6)-isopentenyladenosine(37) hydroxylase activity"/>
    <property type="evidence" value="ECO:0007669"/>
    <property type="project" value="InterPro"/>
</dbReference>